<proteinExistence type="predicted"/>
<gene>
    <name evidence="1" type="ORF">Saso_22970</name>
</gene>
<organism evidence="1 2">
    <name type="scientific">Streptomyces asoensis</name>
    <dbReference type="NCBI Taxonomy" id="249586"/>
    <lineage>
        <taxon>Bacteria</taxon>
        <taxon>Bacillati</taxon>
        <taxon>Actinomycetota</taxon>
        <taxon>Actinomycetes</taxon>
        <taxon>Kitasatosporales</taxon>
        <taxon>Streptomycetaceae</taxon>
        <taxon>Streptomyces</taxon>
    </lineage>
</organism>
<dbReference type="RefSeq" id="WP_189919094.1">
    <property type="nucleotide sequence ID" value="NZ_BMSI01000002.1"/>
</dbReference>
<dbReference type="GeneID" id="91470197"/>
<reference evidence="2" key="1">
    <citation type="submission" date="2023-07" db="EMBL/GenBank/DDBJ databases">
        <title>Whole genome shotgun sequence of Streptomyces cacaoi subsp. asoensis NBRC 13813.</title>
        <authorList>
            <person name="Komaki H."/>
            <person name="Tamura T."/>
        </authorList>
    </citation>
    <scope>NUCLEOTIDE SEQUENCE [LARGE SCALE GENOMIC DNA]</scope>
    <source>
        <strain evidence="2">NBRC 13813</strain>
    </source>
</reference>
<evidence type="ECO:0000313" key="2">
    <source>
        <dbReference type="Proteomes" id="UP000649259"/>
    </source>
</evidence>
<name>A0ABQ3RY21_9ACTN</name>
<sequence length="144" mass="15473">MDSELAALSATGASTLVSLLVTDSWSHARELLRRFLSRGDADTSAITDLEGVRGRLLAARTAGHPCDAHDTVEQWGARVRQLLEVHAASCAELRELVTSLQRLRDEPAQPATVHNSIEGGVQHGPVIQSGRITGLTIHTTHPDD</sequence>
<protein>
    <submittedName>
        <fullName evidence="1">Uncharacterized protein</fullName>
    </submittedName>
</protein>
<dbReference type="Proteomes" id="UP000649259">
    <property type="component" value="Unassembled WGS sequence"/>
</dbReference>
<accession>A0ABQ3RY21</accession>
<evidence type="ECO:0000313" key="1">
    <source>
        <dbReference type="EMBL" id="GHI60647.1"/>
    </source>
</evidence>
<keyword evidence="2" id="KW-1185">Reference proteome</keyword>
<comment type="caution">
    <text evidence="1">The sequence shown here is derived from an EMBL/GenBank/DDBJ whole genome shotgun (WGS) entry which is preliminary data.</text>
</comment>
<dbReference type="EMBL" id="BNEB01000002">
    <property type="protein sequence ID" value="GHI60647.1"/>
    <property type="molecule type" value="Genomic_DNA"/>
</dbReference>